<dbReference type="SMART" id="SM00448">
    <property type="entry name" value="REC"/>
    <property type="match status" value="1"/>
</dbReference>
<proteinExistence type="predicted"/>
<keyword evidence="5" id="KW-0804">Transcription</keyword>
<organism evidence="8 9">
    <name type="scientific">Methylobacterium iners</name>
    <dbReference type="NCBI Taxonomy" id="418707"/>
    <lineage>
        <taxon>Bacteria</taxon>
        <taxon>Pseudomonadati</taxon>
        <taxon>Pseudomonadota</taxon>
        <taxon>Alphaproteobacteria</taxon>
        <taxon>Hyphomicrobiales</taxon>
        <taxon>Methylobacteriaceae</taxon>
        <taxon>Methylobacterium</taxon>
    </lineage>
</organism>
<dbReference type="SUPFAM" id="SSF52172">
    <property type="entry name" value="CheY-like"/>
    <property type="match status" value="1"/>
</dbReference>
<dbReference type="EMBL" id="BPQP01000017">
    <property type="protein sequence ID" value="GJD93998.1"/>
    <property type="molecule type" value="Genomic_DNA"/>
</dbReference>
<dbReference type="PANTHER" id="PTHR48111:SF1">
    <property type="entry name" value="TWO-COMPONENT RESPONSE REGULATOR ORR33"/>
    <property type="match status" value="1"/>
</dbReference>
<dbReference type="CDD" id="cd17574">
    <property type="entry name" value="REC_OmpR"/>
    <property type="match status" value="1"/>
</dbReference>
<keyword evidence="1 6" id="KW-0597">Phosphoprotein</keyword>
<dbReference type="Pfam" id="PF00072">
    <property type="entry name" value="Response_reg"/>
    <property type="match status" value="1"/>
</dbReference>
<comment type="caution">
    <text evidence="8">The sequence shown here is derived from an EMBL/GenBank/DDBJ whole genome shotgun (WGS) entry which is preliminary data.</text>
</comment>
<dbReference type="RefSeq" id="WP_238243188.1">
    <property type="nucleotide sequence ID" value="NZ_BPQP01000017.1"/>
</dbReference>
<gene>
    <name evidence="8" type="primary">afsQ1</name>
    <name evidence="8" type="ORF">OCOJLMKI_1196</name>
</gene>
<dbReference type="PROSITE" id="PS50110">
    <property type="entry name" value="RESPONSE_REGULATORY"/>
    <property type="match status" value="1"/>
</dbReference>
<dbReference type="InterPro" id="IPR011006">
    <property type="entry name" value="CheY-like_superfamily"/>
</dbReference>
<dbReference type="PANTHER" id="PTHR48111">
    <property type="entry name" value="REGULATOR OF RPOS"/>
    <property type="match status" value="1"/>
</dbReference>
<reference evidence="8" key="1">
    <citation type="journal article" date="2021" name="Front. Microbiol.">
        <title>Comprehensive Comparative Genomics and Phenotyping of Methylobacterium Species.</title>
        <authorList>
            <person name="Alessa O."/>
            <person name="Ogura Y."/>
            <person name="Fujitani Y."/>
            <person name="Takami H."/>
            <person name="Hayashi T."/>
            <person name="Sahin N."/>
            <person name="Tani A."/>
        </authorList>
    </citation>
    <scope>NUCLEOTIDE SEQUENCE</scope>
    <source>
        <strain evidence="8">DSM 19015</strain>
    </source>
</reference>
<dbReference type="Proteomes" id="UP001055125">
    <property type="component" value="Unassembled WGS sequence"/>
</dbReference>
<evidence type="ECO:0000256" key="5">
    <source>
        <dbReference type="ARBA" id="ARBA00023163"/>
    </source>
</evidence>
<keyword evidence="3" id="KW-0805">Transcription regulation</keyword>
<sequence length="126" mass="13787">MAAPLVLVADDDNITRSIVEMKLKSRGYRIVTAVDGDQALHLIEIERPGLAVLDAMMPGVDGFEVLRRLKGDPELAAMPVVMLTARKLEQDIVRALDTGAADYLVKPFIPEELASRIARLLPIGRV</sequence>
<evidence type="ECO:0000256" key="6">
    <source>
        <dbReference type="PROSITE-ProRule" id="PRU00169"/>
    </source>
</evidence>
<dbReference type="InterPro" id="IPR001789">
    <property type="entry name" value="Sig_transdc_resp-reg_receiver"/>
</dbReference>
<feature type="domain" description="Response regulatory" evidence="7">
    <location>
        <begin position="5"/>
        <end position="121"/>
    </location>
</feature>
<name>A0ABQ4RT97_9HYPH</name>
<evidence type="ECO:0000256" key="1">
    <source>
        <dbReference type="ARBA" id="ARBA00022553"/>
    </source>
</evidence>
<evidence type="ECO:0000256" key="2">
    <source>
        <dbReference type="ARBA" id="ARBA00023012"/>
    </source>
</evidence>
<keyword evidence="9" id="KW-1185">Reference proteome</keyword>
<evidence type="ECO:0000313" key="8">
    <source>
        <dbReference type="EMBL" id="GJD93998.1"/>
    </source>
</evidence>
<protein>
    <submittedName>
        <fullName evidence="8">Transcriptional regulatory protein AfsQ1</fullName>
    </submittedName>
</protein>
<accession>A0ABQ4RT97</accession>
<evidence type="ECO:0000256" key="3">
    <source>
        <dbReference type="ARBA" id="ARBA00023015"/>
    </source>
</evidence>
<feature type="modified residue" description="4-aspartylphosphate" evidence="6">
    <location>
        <position position="54"/>
    </location>
</feature>
<evidence type="ECO:0000259" key="7">
    <source>
        <dbReference type="PROSITE" id="PS50110"/>
    </source>
</evidence>
<evidence type="ECO:0000256" key="4">
    <source>
        <dbReference type="ARBA" id="ARBA00023125"/>
    </source>
</evidence>
<evidence type="ECO:0000313" key="9">
    <source>
        <dbReference type="Proteomes" id="UP001055125"/>
    </source>
</evidence>
<dbReference type="Gene3D" id="3.40.50.2300">
    <property type="match status" value="1"/>
</dbReference>
<dbReference type="InterPro" id="IPR039420">
    <property type="entry name" value="WalR-like"/>
</dbReference>
<keyword evidence="4" id="KW-0238">DNA-binding</keyword>
<reference evidence="8" key="2">
    <citation type="submission" date="2021-08" db="EMBL/GenBank/DDBJ databases">
        <authorList>
            <person name="Tani A."/>
            <person name="Ola A."/>
            <person name="Ogura Y."/>
            <person name="Katsura K."/>
            <person name="Hayashi T."/>
        </authorList>
    </citation>
    <scope>NUCLEOTIDE SEQUENCE</scope>
    <source>
        <strain evidence="8">DSM 19015</strain>
    </source>
</reference>
<keyword evidence="2" id="KW-0902">Two-component regulatory system</keyword>